<dbReference type="Proteomes" id="UP000265520">
    <property type="component" value="Unassembled WGS sequence"/>
</dbReference>
<name>A0A392U7H7_9FABA</name>
<keyword evidence="2" id="KW-1185">Reference proteome</keyword>
<organism evidence="1 2">
    <name type="scientific">Trifolium medium</name>
    <dbReference type="NCBI Taxonomy" id="97028"/>
    <lineage>
        <taxon>Eukaryota</taxon>
        <taxon>Viridiplantae</taxon>
        <taxon>Streptophyta</taxon>
        <taxon>Embryophyta</taxon>
        <taxon>Tracheophyta</taxon>
        <taxon>Spermatophyta</taxon>
        <taxon>Magnoliopsida</taxon>
        <taxon>eudicotyledons</taxon>
        <taxon>Gunneridae</taxon>
        <taxon>Pentapetalae</taxon>
        <taxon>rosids</taxon>
        <taxon>fabids</taxon>
        <taxon>Fabales</taxon>
        <taxon>Fabaceae</taxon>
        <taxon>Papilionoideae</taxon>
        <taxon>50 kb inversion clade</taxon>
        <taxon>NPAAA clade</taxon>
        <taxon>Hologalegina</taxon>
        <taxon>IRL clade</taxon>
        <taxon>Trifolieae</taxon>
        <taxon>Trifolium</taxon>
    </lineage>
</organism>
<evidence type="ECO:0000313" key="2">
    <source>
        <dbReference type="Proteomes" id="UP000265520"/>
    </source>
</evidence>
<evidence type="ECO:0000313" key="1">
    <source>
        <dbReference type="EMBL" id="MCI67705.1"/>
    </source>
</evidence>
<protein>
    <submittedName>
        <fullName evidence="1">Uncharacterized protein</fullName>
    </submittedName>
</protein>
<dbReference type="EMBL" id="LXQA010722092">
    <property type="protein sequence ID" value="MCI67705.1"/>
    <property type="molecule type" value="Genomic_DNA"/>
</dbReference>
<accession>A0A392U7H7</accession>
<reference evidence="1 2" key="1">
    <citation type="journal article" date="2018" name="Front. Plant Sci.">
        <title>Red Clover (Trifolium pratense) and Zigzag Clover (T. medium) - A Picture of Genomic Similarities and Differences.</title>
        <authorList>
            <person name="Dluhosova J."/>
            <person name="Istvanek J."/>
            <person name="Nedelnik J."/>
            <person name="Repkova J."/>
        </authorList>
    </citation>
    <scope>NUCLEOTIDE SEQUENCE [LARGE SCALE GENOMIC DNA]</scope>
    <source>
        <strain evidence="2">cv. 10/8</strain>
        <tissue evidence="1">Leaf</tissue>
    </source>
</reference>
<comment type="caution">
    <text evidence="1">The sequence shown here is derived from an EMBL/GenBank/DDBJ whole genome shotgun (WGS) entry which is preliminary data.</text>
</comment>
<feature type="non-terminal residue" evidence="1">
    <location>
        <position position="1"/>
    </location>
</feature>
<dbReference type="AlphaFoldDB" id="A0A392U7H7"/>
<sequence>TCAETASLAANANMSAQDTVLGHFSSTALFISSMTSKPSTVKLGIESFSAVLLAVEFNKTEPSHP</sequence>
<proteinExistence type="predicted"/>